<evidence type="ECO:0000313" key="2">
    <source>
        <dbReference type="EMBL" id="RJF86973.1"/>
    </source>
</evidence>
<sequence length="457" mass="50135">MTCKPSHACRRIAPLLGALAFLGIGEACAGEAGALRWTGTLEAFGDAFFDDPAQTVRQRDDVIAWSRLSLEASYTPDPSISFDLGAYAAGSTPDLMARTWGEAFQADEAANFDLTRANVRWRGTGFDLVVGKAPLKLGYGDLYSPANRFEPHDYANPLHDFSMGLWQATASVYLGDDRLSLSVLPADERPRRGDDESRWSTGAGNTSFFDLSALPAIPGPVDLRVDTAFRSLEPEDWGALLTYTGRRQAFDFYLGAHVGAAAYPVLRGRALLPPPVPGAATTIVGDQELLDTASALGGIVIARERYKLYADAVWQHTPSDKDDDFLRYLLGAQFRLVPLERWLAVEEARATLEYAGDVRTRKADTTDPILVSRFGRPYANYALWELRLIVDRWLQLYGKGAANVYEGDAAGLVGFDYLLTDDLTVKGAVYLFAGDADTQFGLWRDNDGAYLGLELRF</sequence>
<dbReference type="AlphaFoldDB" id="A0A418WAB8"/>
<dbReference type="Proteomes" id="UP000284605">
    <property type="component" value="Unassembled WGS sequence"/>
</dbReference>
<protein>
    <recommendedName>
        <fullName evidence="4">DUF1302 family protein</fullName>
    </recommendedName>
</protein>
<dbReference type="EMBL" id="QYUK01000011">
    <property type="protein sequence ID" value="RJF86973.1"/>
    <property type="molecule type" value="Genomic_DNA"/>
</dbReference>
<feature type="signal peptide" evidence="1">
    <location>
        <begin position="1"/>
        <end position="29"/>
    </location>
</feature>
<accession>A0A418WAB8</accession>
<reference evidence="2 3" key="1">
    <citation type="submission" date="2018-09" db="EMBL/GenBank/DDBJ databases">
        <authorList>
            <person name="Zhu H."/>
        </authorList>
    </citation>
    <scope>NUCLEOTIDE SEQUENCE [LARGE SCALE GENOMIC DNA]</scope>
    <source>
        <strain evidence="2 3">K1W22B-8</strain>
    </source>
</reference>
<organism evidence="2 3">
    <name type="scientific">Oleomonas cavernae</name>
    <dbReference type="NCBI Taxonomy" id="2320859"/>
    <lineage>
        <taxon>Bacteria</taxon>
        <taxon>Pseudomonadati</taxon>
        <taxon>Pseudomonadota</taxon>
        <taxon>Alphaproteobacteria</taxon>
        <taxon>Acetobacterales</taxon>
        <taxon>Acetobacteraceae</taxon>
        <taxon>Oleomonas</taxon>
    </lineage>
</organism>
<keyword evidence="1" id="KW-0732">Signal</keyword>
<keyword evidence="3" id="KW-1185">Reference proteome</keyword>
<dbReference type="RefSeq" id="WP_119777617.1">
    <property type="nucleotide sequence ID" value="NZ_QYUK01000011.1"/>
</dbReference>
<evidence type="ECO:0000313" key="3">
    <source>
        <dbReference type="Proteomes" id="UP000284605"/>
    </source>
</evidence>
<comment type="caution">
    <text evidence="2">The sequence shown here is derived from an EMBL/GenBank/DDBJ whole genome shotgun (WGS) entry which is preliminary data.</text>
</comment>
<evidence type="ECO:0008006" key="4">
    <source>
        <dbReference type="Google" id="ProtNLM"/>
    </source>
</evidence>
<dbReference type="OrthoDB" id="7338595at2"/>
<name>A0A418WAB8_9PROT</name>
<gene>
    <name evidence="2" type="ORF">D3874_08050</name>
</gene>
<feature type="chain" id="PRO_5019577946" description="DUF1302 family protein" evidence="1">
    <location>
        <begin position="30"/>
        <end position="457"/>
    </location>
</feature>
<evidence type="ECO:0000256" key="1">
    <source>
        <dbReference type="SAM" id="SignalP"/>
    </source>
</evidence>
<proteinExistence type="predicted"/>